<dbReference type="GO" id="GO:0002250">
    <property type="term" value="P:adaptive immune response"/>
    <property type="evidence" value="ECO:0007669"/>
    <property type="project" value="UniProtKB-KW"/>
</dbReference>
<evidence type="ECO:0008006" key="9">
    <source>
        <dbReference type="Google" id="ProtNLM"/>
    </source>
</evidence>
<keyword evidence="6" id="KW-0675">Receptor</keyword>
<comment type="subcellular location">
    <subcellularLocation>
        <location evidence="1">Cell membrane</location>
        <topology evidence="1">Single-pass type I membrane protein</topology>
    </subcellularLocation>
</comment>
<dbReference type="Proteomes" id="UP000257200">
    <property type="component" value="Unplaced"/>
</dbReference>
<evidence type="ECO:0000256" key="2">
    <source>
        <dbReference type="ARBA" id="ARBA00022475"/>
    </source>
</evidence>
<accession>A0A3Q1F592</accession>
<keyword evidence="4" id="KW-0391">Immunity</keyword>
<dbReference type="InParanoid" id="A0A3Q1F592"/>
<dbReference type="Pfam" id="PF11628">
    <property type="entry name" value="TCR_zetazeta"/>
    <property type="match status" value="1"/>
</dbReference>
<evidence type="ECO:0000313" key="7">
    <source>
        <dbReference type="Ensembl" id="ENSAPOP00000012901.1"/>
    </source>
</evidence>
<keyword evidence="8" id="KW-1185">Reference proteome</keyword>
<dbReference type="InterPro" id="IPR021663">
    <property type="entry name" value="CD3_zeta/IgE_Fc_rcpt_gamma"/>
</dbReference>
<dbReference type="AlphaFoldDB" id="A0A3Q1F592"/>
<dbReference type="GO" id="GO:0098797">
    <property type="term" value="C:plasma membrane protein complex"/>
    <property type="evidence" value="ECO:0007669"/>
    <property type="project" value="UniProtKB-ARBA"/>
</dbReference>
<dbReference type="Ensembl" id="ENSAPOT00000032190.1">
    <property type="protein sequence ID" value="ENSAPOP00000012901.1"/>
    <property type="gene ID" value="ENSAPOG00000015641.1"/>
</dbReference>
<keyword evidence="5" id="KW-1064">Adaptive immunity</keyword>
<reference evidence="7" key="1">
    <citation type="submission" date="2025-08" db="UniProtKB">
        <authorList>
            <consortium name="Ensembl"/>
        </authorList>
    </citation>
    <scope>IDENTIFICATION</scope>
</reference>
<evidence type="ECO:0000313" key="8">
    <source>
        <dbReference type="Proteomes" id="UP000257200"/>
    </source>
</evidence>
<name>A0A3Q1F592_9TELE</name>
<dbReference type="PANTHER" id="PTHR10035">
    <property type="entry name" value="T-CELL SURFACE GLYCOPROTEIN CD3 ZETA CHAIN"/>
    <property type="match status" value="1"/>
</dbReference>
<dbReference type="STRING" id="80966.ENSAPOP00000012901"/>
<keyword evidence="3" id="KW-0597">Phosphoprotein</keyword>
<keyword evidence="2" id="KW-1003">Cell membrane</keyword>
<evidence type="ECO:0000256" key="6">
    <source>
        <dbReference type="ARBA" id="ARBA00023170"/>
    </source>
</evidence>
<protein>
    <recommendedName>
        <fullName evidence="9">T-cell surface glycoprotein CD3 zeta chain</fullName>
    </recommendedName>
</protein>
<keyword evidence="2" id="KW-0472">Membrane</keyword>
<reference evidence="7" key="2">
    <citation type="submission" date="2025-09" db="UniProtKB">
        <authorList>
            <consortium name="Ensembl"/>
        </authorList>
    </citation>
    <scope>IDENTIFICATION</scope>
</reference>
<evidence type="ECO:0000256" key="3">
    <source>
        <dbReference type="ARBA" id="ARBA00022553"/>
    </source>
</evidence>
<dbReference type="PANTHER" id="PTHR10035:SF2">
    <property type="entry name" value="T-CELL SURFACE GLYCOPROTEIN CD3 ZETA CHAIN"/>
    <property type="match status" value="1"/>
</dbReference>
<evidence type="ECO:0000256" key="4">
    <source>
        <dbReference type="ARBA" id="ARBA00022859"/>
    </source>
</evidence>
<organism evidence="7 8">
    <name type="scientific">Acanthochromis polyacanthus</name>
    <name type="common">spiny chromis</name>
    <dbReference type="NCBI Taxonomy" id="80966"/>
    <lineage>
        <taxon>Eukaryota</taxon>
        <taxon>Metazoa</taxon>
        <taxon>Chordata</taxon>
        <taxon>Craniata</taxon>
        <taxon>Vertebrata</taxon>
        <taxon>Euteleostomi</taxon>
        <taxon>Actinopterygii</taxon>
        <taxon>Neopterygii</taxon>
        <taxon>Teleostei</taxon>
        <taxon>Neoteleostei</taxon>
        <taxon>Acanthomorphata</taxon>
        <taxon>Ovalentaria</taxon>
        <taxon>Pomacentridae</taxon>
        <taxon>Acanthochromis</taxon>
    </lineage>
</organism>
<dbReference type="InterPro" id="IPR024128">
    <property type="entry name" value="T-cell_CD3_zeta"/>
</dbReference>
<evidence type="ECO:0000256" key="1">
    <source>
        <dbReference type="ARBA" id="ARBA00004251"/>
    </source>
</evidence>
<dbReference type="GeneTree" id="ENSGT00940000177133"/>
<sequence>MKLQQEKNDPSHPVVHWKLLLVFSSALEFYDPELCFILDGFLGLYGLVITGMFIKERVGPGSGSFPLMRDAERGRVSSMWFCNRTGSSYSQTSEGSSSCFYICSPENLCGGLSSATRDTYDSLQMQPLR</sequence>
<proteinExistence type="predicted"/>
<evidence type="ECO:0000256" key="5">
    <source>
        <dbReference type="ARBA" id="ARBA00023130"/>
    </source>
</evidence>